<dbReference type="InterPro" id="IPR013103">
    <property type="entry name" value="RVT_2"/>
</dbReference>
<dbReference type="AlphaFoldDB" id="A0A699H5V9"/>
<evidence type="ECO:0000259" key="2">
    <source>
        <dbReference type="Pfam" id="PF07727"/>
    </source>
</evidence>
<dbReference type="PANTHER" id="PTHR11439">
    <property type="entry name" value="GAG-POL-RELATED RETROTRANSPOSON"/>
    <property type="match status" value="1"/>
</dbReference>
<dbReference type="PANTHER" id="PTHR11439:SF515">
    <property type="entry name" value="GAG-POL POLYPROTEIN"/>
    <property type="match status" value="1"/>
</dbReference>
<dbReference type="CDD" id="cd09272">
    <property type="entry name" value="RNase_HI_RT_Ty1"/>
    <property type="match status" value="1"/>
</dbReference>
<dbReference type="Pfam" id="PF07727">
    <property type="entry name" value="RVT_2"/>
    <property type="match status" value="1"/>
</dbReference>
<accession>A0A699H5V9</accession>
<proteinExistence type="predicted"/>
<organism evidence="3">
    <name type="scientific">Tanacetum cinerariifolium</name>
    <name type="common">Dalmatian daisy</name>
    <name type="synonym">Chrysanthemum cinerariifolium</name>
    <dbReference type="NCBI Taxonomy" id="118510"/>
    <lineage>
        <taxon>Eukaryota</taxon>
        <taxon>Viridiplantae</taxon>
        <taxon>Streptophyta</taxon>
        <taxon>Embryophyta</taxon>
        <taxon>Tracheophyta</taxon>
        <taxon>Spermatophyta</taxon>
        <taxon>Magnoliopsida</taxon>
        <taxon>eudicotyledons</taxon>
        <taxon>Gunneridae</taxon>
        <taxon>Pentapetalae</taxon>
        <taxon>asterids</taxon>
        <taxon>campanulids</taxon>
        <taxon>Asterales</taxon>
        <taxon>Asteraceae</taxon>
        <taxon>Asteroideae</taxon>
        <taxon>Anthemideae</taxon>
        <taxon>Anthemidinae</taxon>
        <taxon>Tanacetum</taxon>
    </lineage>
</organism>
<gene>
    <name evidence="3" type="ORF">Tci_315499</name>
</gene>
<feature type="domain" description="Reverse transcriptase Ty1/copia-type" evidence="2">
    <location>
        <begin position="143"/>
        <end position="239"/>
    </location>
</feature>
<evidence type="ECO:0000256" key="1">
    <source>
        <dbReference type="SAM" id="MobiDB-lite"/>
    </source>
</evidence>
<feature type="region of interest" description="Disordered" evidence="1">
    <location>
        <begin position="52"/>
        <end position="91"/>
    </location>
</feature>
<feature type="region of interest" description="Disordered" evidence="1">
    <location>
        <begin position="459"/>
        <end position="488"/>
    </location>
</feature>
<dbReference type="EMBL" id="BKCJ010108137">
    <property type="protein sequence ID" value="GEX43524.1"/>
    <property type="molecule type" value="Genomic_DNA"/>
</dbReference>
<name>A0A699H5V9_TANCI</name>
<reference evidence="3" key="1">
    <citation type="journal article" date="2019" name="Sci. Rep.">
        <title>Draft genome of Tanacetum cinerariifolium, the natural source of mosquito coil.</title>
        <authorList>
            <person name="Yamashiro T."/>
            <person name="Shiraishi A."/>
            <person name="Satake H."/>
            <person name="Nakayama K."/>
        </authorList>
    </citation>
    <scope>NUCLEOTIDE SEQUENCE</scope>
</reference>
<protein>
    <recommendedName>
        <fullName evidence="2">Reverse transcriptase Ty1/copia-type domain-containing protein</fullName>
    </recommendedName>
</protein>
<feature type="compositionally biased region" description="Low complexity" evidence="1">
    <location>
        <begin position="66"/>
        <end position="85"/>
    </location>
</feature>
<evidence type="ECO:0000313" key="3">
    <source>
        <dbReference type="EMBL" id="GEX43524.1"/>
    </source>
</evidence>
<sequence length="488" mass="54822">MQFAQATKFKENPRSTFTIEGYNQEDTNLEDENDLTCEPLGSFEAINDEEFQPTPQTHAHGDEGLSTPTQSPVTSVGSTSPASSTTGGGAPKRYRLLTDIYEECDELLFMQDTDEPMSYRTAAKDRERVKAMWVELDAIEKCQTWSIVDLPTGRKPIGLKWIYKLKLDPSGNILKHKARLVAKGYVQKPRVDFDELFAPIARIETIRILLALSSSHGWKVHHLDVNSAFLNGRLEEEVHSTGFDKLLDHELEIGQVPKRTELHEMWAGICCEHKKTTWRVLLKAGMADCNPSQSPMEHKLELTKDEGEVSAKPTLFRSIIRGLRYLTYTRPDIAYVVGIVSRFMEKPTVNHMQAVKTMLRYIKGTVDYGLVYTKYSKGDVITGYSDSNHARNVEDRRSTGGMVFYLKENLVTWGLKKQQCVALSSCEVEFMAATTATCQGIWGSVIDGHADFEIGDHKSSSEQRDCSSDDTAEVLVSDGPSRRGKMCV</sequence>
<feature type="region of interest" description="Disordered" evidence="1">
    <location>
        <begin position="1"/>
        <end position="34"/>
    </location>
</feature>
<comment type="caution">
    <text evidence="3">The sequence shown here is derived from an EMBL/GenBank/DDBJ whole genome shotgun (WGS) entry which is preliminary data.</text>
</comment>